<dbReference type="InterPro" id="IPR032466">
    <property type="entry name" value="Metal_Hydrolase"/>
</dbReference>
<dbReference type="InterPro" id="IPR004722">
    <property type="entry name" value="DHOase"/>
</dbReference>
<sequence>MKTLLKAVQILDVSSPFHKQIRDVLLEGNKILKIDKDLSKKETYEIYEANDLVLSPAFFDPNVHFGEPGFEERETITNGLKVAAESGFSEIALVASTQPVIDQAYLIENLQQKTRNSKVKIHLVSALTQGLKGEDLAELFEMHNYGAIGFSDDDSPIQNANLMKLALQYTQSFNGLVHSFPAEKNILGKAQVHESPTSTLLGLKAAPSLAETLQISRDLAILKYTGGRLHIPLISTKEAVKLINNAKEDGLNVSCSVSINQLFFTDERLNEFDTNFKLFPPLREKVDQEALISGVLDGTIDFVTSHHRPINIEHKFLEFEHATSGSIGLESYFGAMNTLFGTEKSLEIIQRSRDVYNLNKPVIKEGNEIAMNLINPKLEWCFTKNEITSKSKNSIFLNENLLGKVIQNFY</sequence>
<dbReference type="GO" id="GO:0004151">
    <property type="term" value="F:dihydroorotase activity"/>
    <property type="evidence" value="ECO:0007669"/>
    <property type="project" value="InterPro"/>
</dbReference>
<dbReference type="PANTHER" id="PTHR43668:SF2">
    <property type="entry name" value="ALLANTOINASE"/>
    <property type="match status" value="1"/>
</dbReference>
<dbReference type="GO" id="GO:0005737">
    <property type="term" value="C:cytoplasm"/>
    <property type="evidence" value="ECO:0007669"/>
    <property type="project" value="TreeGrafter"/>
</dbReference>
<name>A0A967AFL4_9FLAO</name>
<dbReference type="Pfam" id="PF12890">
    <property type="entry name" value="DHOase"/>
    <property type="match status" value="1"/>
</dbReference>
<feature type="domain" description="Dihydroorotase catalytic" evidence="2">
    <location>
        <begin position="53"/>
        <end position="238"/>
    </location>
</feature>
<dbReference type="AlphaFoldDB" id="A0A967AFL4"/>
<dbReference type="Gene3D" id="2.30.40.10">
    <property type="entry name" value="Urease, subunit C, domain 1"/>
    <property type="match status" value="1"/>
</dbReference>
<dbReference type="PANTHER" id="PTHR43668">
    <property type="entry name" value="ALLANTOINASE"/>
    <property type="match status" value="1"/>
</dbReference>
<dbReference type="Gene3D" id="3.20.20.140">
    <property type="entry name" value="Metal-dependent hydrolases"/>
    <property type="match status" value="1"/>
</dbReference>
<accession>A0A967AFL4</accession>
<comment type="caution">
    <text evidence="3">The sequence shown here is derived from an EMBL/GenBank/DDBJ whole genome shotgun (WGS) entry which is preliminary data.</text>
</comment>
<evidence type="ECO:0000313" key="3">
    <source>
        <dbReference type="EMBL" id="NGZ89611.1"/>
    </source>
</evidence>
<dbReference type="SUPFAM" id="SSF51338">
    <property type="entry name" value="Composite domain of metallo-dependent hydrolases"/>
    <property type="match status" value="1"/>
</dbReference>
<dbReference type="InterPro" id="IPR050138">
    <property type="entry name" value="DHOase/Allantoinase_Hydrolase"/>
</dbReference>
<dbReference type="GO" id="GO:0006221">
    <property type="term" value="P:pyrimidine nucleotide biosynthetic process"/>
    <property type="evidence" value="ECO:0007669"/>
    <property type="project" value="UniProtKB-KW"/>
</dbReference>
<dbReference type="GO" id="GO:0006145">
    <property type="term" value="P:purine nucleobase catabolic process"/>
    <property type="evidence" value="ECO:0007669"/>
    <property type="project" value="TreeGrafter"/>
</dbReference>
<keyword evidence="4" id="KW-1185">Reference proteome</keyword>
<dbReference type="RefSeq" id="WP_166399872.1">
    <property type="nucleotide sequence ID" value="NZ_JAANAS010000039.1"/>
</dbReference>
<dbReference type="CDD" id="cd01317">
    <property type="entry name" value="DHOase_IIa"/>
    <property type="match status" value="1"/>
</dbReference>
<dbReference type="GO" id="GO:0004038">
    <property type="term" value="F:allantoinase activity"/>
    <property type="evidence" value="ECO:0007669"/>
    <property type="project" value="TreeGrafter"/>
</dbReference>
<dbReference type="InterPro" id="IPR011059">
    <property type="entry name" value="Metal-dep_hydrolase_composite"/>
</dbReference>
<dbReference type="EMBL" id="JAANAS010000039">
    <property type="protein sequence ID" value="NGZ89611.1"/>
    <property type="molecule type" value="Genomic_DNA"/>
</dbReference>
<evidence type="ECO:0000313" key="4">
    <source>
        <dbReference type="Proteomes" id="UP000643701"/>
    </source>
</evidence>
<evidence type="ECO:0000256" key="1">
    <source>
        <dbReference type="ARBA" id="ARBA00022975"/>
    </source>
</evidence>
<keyword evidence="1" id="KW-0665">Pyrimidine biosynthesis</keyword>
<reference evidence="3" key="1">
    <citation type="submission" date="2020-03" db="EMBL/GenBank/DDBJ databases">
        <title>Psychroflexus Maritimus sp. nov., isolate from marine sediment.</title>
        <authorList>
            <person name="Zhong Y.-L."/>
        </authorList>
    </citation>
    <scope>NUCLEOTIDE SEQUENCE</scope>
    <source>
        <strain evidence="3">C1</strain>
    </source>
</reference>
<dbReference type="Proteomes" id="UP000643701">
    <property type="component" value="Unassembled WGS sequence"/>
</dbReference>
<protein>
    <submittedName>
        <fullName evidence="3">Dihydroorotase</fullName>
    </submittedName>
</protein>
<dbReference type="InterPro" id="IPR024403">
    <property type="entry name" value="DHOase_cat"/>
</dbReference>
<evidence type="ECO:0000259" key="2">
    <source>
        <dbReference type="Pfam" id="PF12890"/>
    </source>
</evidence>
<gene>
    <name evidence="3" type="ORF">G7034_05020</name>
</gene>
<dbReference type="GO" id="GO:0046872">
    <property type="term" value="F:metal ion binding"/>
    <property type="evidence" value="ECO:0007669"/>
    <property type="project" value="InterPro"/>
</dbReference>
<organism evidence="3 4">
    <name type="scientific">Psychroflexus maritimus</name>
    <dbReference type="NCBI Taxonomy" id="2714865"/>
    <lineage>
        <taxon>Bacteria</taxon>
        <taxon>Pseudomonadati</taxon>
        <taxon>Bacteroidota</taxon>
        <taxon>Flavobacteriia</taxon>
        <taxon>Flavobacteriales</taxon>
        <taxon>Flavobacteriaceae</taxon>
        <taxon>Psychroflexus</taxon>
    </lineage>
</organism>
<proteinExistence type="predicted"/>
<dbReference type="SUPFAM" id="SSF51556">
    <property type="entry name" value="Metallo-dependent hydrolases"/>
    <property type="match status" value="1"/>
</dbReference>